<reference evidence="2" key="1">
    <citation type="journal article" date="2018" name="Front. Microbiol.">
        <title>Genome-Based Analysis Reveals the Taxonomy and Diversity of the Family Idiomarinaceae.</title>
        <authorList>
            <person name="Liu Y."/>
            <person name="Lai Q."/>
            <person name="Shao Z."/>
        </authorList>
    </citation>
    <scope>NUCLEOTIDE SEQUENCE [LARGE SCALE GENOMIC DNA]</scope>
    <source>
        <strain evidence="2">PIM1</strain>
    </source>
</reference>
<keyword evidence="2" id="KW-1185">Reference proteome</keyword>
<proteinExistence type="predicted"/>
<gene>
    <name evidence="1" type="ORF">CWI76_01560</name>
</gene>
<name>A0A432YJ70_9GAMM</name>
<comment type="caution">
    <text evidence="1">The sequence shown here is derived from an EMBL/GenBank/DDBJ whole genome shotgun (WGS) entry which is preliminary data.</text>
</comment>
<sequence>MSEGVILRTIRFVIIGASCFLFTSCSELSPSCDAAQAKREIRQLISEKLPSHVELTMVGVTTLRTNYATGEVLCSAKVEVHDAYTNTELSRTVGYMVQYDKKHQLKVTVF</sequence>
<evidence type="ECO:0000313" key="1">
    <source>
        <dbReference type="EMBL" id="RUO60990.1"/>
    </source>
</evidence>
<dbReference type="EMBL" id="PIPZ01000001">
    <property type="protein sequence ID" value="RUO60990.1"/>
    <property type="molecule type" value="Genomic_DNA"/>
</dbReference>
<evidence type="ECO:0000313" key="2">
    <source>
        <dbReference type="Proteomes" id="UP000288127"/>
    </source>
</evidence>
<dbReference type="AlphaFoldDB" id="A0A432YJ70"/>
<dbReference type="Proteomes" id="UP000288127">
    <property type="component" value="Unassembled WGS sequence"/>
</dbReference>
<protein>
    <submittedName>
        <fullName evidence="1">Uncharacterized protein</fullName>
    </submittedName>
</protein>
<accession>A0A432YJ70</accession>
<organism evidence="1 2">
    <name type="scientific">Pseudidiomarina marina</name>
    <dbReference type="NCBI Taxonomy" id="502366"/>
    <lineage>
        <taxon>Bacteria</taxon>
        <taxon>Pseudomonadati</taxon>
        <taxon>Pseudomonadota</taxon>
        <taxon>Gammaproteobacteria</taxon>
        <taxon>Alteromonadales</taxon>
        <taxon>Idiomarinaceae</taxon>
        <taxon>Pseudidiomarina</taxon>
    </lineage>
</organism>